<evidence type="ECO:0000313" key="3">
    <source>
        <dbReference type="Proteomes" id="UP001239213"/>
    </source>
</evidence>
<proteinExistence type="predicted"/>
<keyword evidence="3" id="KW-1185">Reference proteome</keyword>
<feature type="region of interest" description="Disordered" evidence="1">
    <location>
        <begin position="409"/>
        <end position="430"/>
    </location>
</feature>
<evidence type="ECO:0000313" key="2">
    <source>
        <dbReference type="EMBL" id="KAK1458692.1"/>
    </source>
</evidence>
<protein>
    <submittedName>
        <fullName evidence="2">Uncharacterized protein</fullName>
    </submittedName>
</protein>
<reference evidence="2" key="1">
    <citation type="submission" date="2016-11" db="EMBL/GenBank/DDBJ databases">
        <title>The genome sequence of Colletotrichum cuscutae.</title>
        <authorList>
            <person name="Baroncelli R."/>
        </authorList>
    </citation>
    <scope>NUCLEOTIDE SEQUENCE</scope>
    <source>
        <strain evidence="2">IMI 304802</strain>
    </source>
</reference>
<evidence type="ECO:0000256" key="1">
    <source>
        <dbReference type="SAM" id="MobiDB-lite"/>
    </source>
</evidence>
<name>A0AAI9UHV1_9PEZI</name>
<sequence>MCVPSLGQIRLAGIGICRGEALSQFRAVLRQANRLGPWNKRRNLAWNRGSTSRMELSSGKLRGSKRSVNINASKATISLVVVSVELLVKVLVTEHNLFADLEASEESPKDTASPLRRGRCKVADQTTMKAGEEDGLELQAKRCAENKLADYGWCDAADVAGANRIILCGGDLTGNALQQAVQFTDGRNVVVVWQAKNCVDKYSKLRGDMQEPRQEKNGMITEGLVRCLSQMGTYRMSSWTSPVMCRSWSAAPGRDGSPGHFNERLKFWRNFIVRKEAGILGRRTWRWRPRMELCESTYRYILRRGSPFLVARLPVLPFPHPCSCDPWCLPRVFCFPSYFEVKLTPSLQLLYLRYVPVGTYLGRLVWYLKAGIYVHKTTPTDLELTHFARTLLHTRTRWQPRPRIWLGSRGDGSNSRVISARQGPIADGLP</sequence>
<dbReference type="EMBL" id="MPDP01000276">
    <property type="protein sequence ID" value="KAK1458692.1"/>
    <property type="molecule type" value="Genomic_DNA"/>
</dbReference>
<dbReference type="AlphaFoldDB" id="A0AAI9UHV1"/>
<organism evidence="2 3">
    <name type="scientific">Colletotrichum cuscutae</name>
    <dbReference type="NCBI Taxonomy" id="1209917"/>
    <lineage>
        <taxon>Eukaryota</taxon>
        <taxon>Fungi</taxon>
        <taxon>Dikarya</taxon>
        <taxon>Ascomycota</taxon>
        <taxon>Pezizomycotina</taxon>
        <taxon>Sordariomycetes</taxon>
        <taxon>Hypocreomycetidae</taxon>
        <taxon>Glomerellales</taxon>
        <taxon>Glomerellaceae</taxon>
        <taxon>Colletotrichum</taxon>
        <taxon>Colletotrichum acutatum species complex</taxon>
    </lineage>
</organism>
<comment type="caution">
    <text evidence="2">The sequence shown here is derived from an EMBL/GenBank/DDBJ whole genome shotgun (WGS) entry which is preliminary data.</text>
</comment>
<accession>A0AAI9UHV1</accession>
<dbReference type="Proteomes" id="UP001239213">
    <property type="component" value="Unassembled WGS sequence"/>
</dbReference>
<gene>
    <name evidence="2" type="ORF">CCUS01_09170</name>
</gene>